<evidence type="ECO:0000256" key="2">
    <source>
        <dbReference type="SAM" id="MobiDB-lite"/>
    </source>
</evidence>
<dbReference type="EMBL" id="LVVM01001959">
    <property type="protein sequence ID" value="OJA17534.1"/>
    <property type="molecule type" value="Genomic_DNA"/>
</dbReference>
<dbReference type="PROSITE" id="PS50013">
    <property type="entry name" value="CHROMO_2"/>
    <property type="match status" value="1"/>
</dbReference>
<organism evidence="4 5">
    <name type="scientific">Rhizopogon vesiculosus</name>
    <dbReference type="NCBI Taxonomy" id="180088"/>
    <lineage>
        <taxon>Eukaryota</taxon>
        <taxon>Fungi</taxon>
        <taxon>Dikarya</taxon>
        <taxon>Basidiomycota</taxon>
        <taxon>Agaricomycotina</taxon>
        <taxon>Agaricomycetes</taxon>
        <taxon>Agaricomycetidae</taxon>
        <taxon>Boletales</taxon>
        <taxon>Suillineae</taxon>
        <taxon>Rhizopogonaceae</taxon>
        <taxon>Rhizopogon</taxon>
    </lineage>
</organism>
<dbReference type="InterPro" id="IPR023780">
    <property type="entry name" value="Chromo_domain"/>
</dbReference>
<evidence type="ECO:0000259" key="3">
    <source>
        <dbReference type="PROSITE" id="PS50013"/>
    </source>
</evidence>
<name>A0A1J8Q7A6_9AGAM</name>
<dbReference type="Pfam" id="PF24626">
    <property type="entry name" value="SH3_Tf2-1"/>
    <property type="match status" value="1"/>
</dbReference>
<dbReference type="Proteomes" id="UP000183567">
    <property type="component" value="Unassembled WGS sequence"/>
</dbReference>
<comment type="caution">
    <text evidence="4">The sequence shown here is derived from an EMBL/GenBank/DDBJ whole genome shotgun (WGS) entry which is preliminary data.</text>
</comment>
<evidence type="ECO:0000313" key="4">
    <source>
        <dbReference type="EMBL" id="OJA17534.1"/>
    </source>
</evidence>
<protein>
    <recommendedName>
        <fullName evidence="3">Chromo domain-containing protein</fullName>
    </recommendedName>
</protein>
<dbReference type="STRING" id="180088.A0A1J8Q7A6"/>
<feature type="region of interest" description="Disordered" evidence="2">
    <location>
        <begin position="1"/>
        <end position="27"/>
    </location>
</feature>
<dbReference type="GO" id="GO:0006338">
    <property type="term" value="P:chromatin remodeling"/>
    <property type="evidence" value="ECO:0007669"/>
    <property type="project" value="UniProtKB-ARBA"/>
</dbReference>
<dbReference type="SUPFAM" id="SSF54160">
    <property type="entry name" value="Chromo domain-like"/>
    <property type="match status" value="1"/>
</dbReference>
<keyword evidence="1" id="KW-0175">Coiled coil</keyword>
<feature type="domain" description="Chromo" evidence="3">
    <location>
        <begin position="170"/>
        <end position="222"/>
    </location>
</feature>
<proteinExistence type="predicted"/>
<dbReference type="AlphaFoldDB" id="A0A1J8Q7A6"/>
<dbReference type="CDD" id="cd18970">
    <property type="entry name" value="CD_POL_like"/>
    <property type="match status" value="1"/>
</dbReference>
<gene>
    <name evidence="4" type="ORF">AZE42_12114</name>
</gene>
<reference evidence="4 5" key="1">
    <citation type="submission" date="2016-03" db="EMBL/GenBank/DDBJ databases">
        <title>Comparative genomics of the ectomycorrhizal sister species Rhizopogon vinicolor and Rhizopogon vesiculosus (Basidiomycota: Boletales) reveals a divergence of the mating type B locus.</title>
        <authorList>
            <person name="Mujic A.B."/>
            <person name="Kuo A."/>
            <person name="Tritt A."/>
            <person name="Lipzen A."/>
            <person name="Chen C."/>
            <person name="Johnson J."/>
            <person name="Sharma A."/>
            <person name="Barry K."/>
            <person name="Grigoriev I.V."/>
            <person name="Spatafora J.W."/>
        </authorList>
    </citation>
    <scope>NUCLEOTIDE SEQUENCE [LARGE SCALE GENOMIC DNA]</scope>
    <source>
        <strain evidence="4 5">AM-OR11-056</strain>
    </source>
</reference>
<dbReference type="Gene3D" id="2.40.50.40">
    <property type="match status" value="1"/>
</dbReference>
<feature type="coiled-coil region" evidence="1">
    <location>
        <begin position="30"/>
        <end position="57"/>
    </location>
</feature>
<dbReference type="Pfam" id="PF00385">
    <property type="entry name" value="Chromo"/>
    <property type="match status" value="1"/>
</dbReference>
<dbReference type="InterPro" id="IPR056924">
    <property type="entry name" value="SH3_Tf2-1"/>
</dbReference>
<evidence type="ECO:0000313" key="5">
    <source>
        <dbReference type="Proteomes" id="UP000183567"/>
    </source>
</evidence>
<evidence type="ECO:0000256" key="1">
    <source>
        <dbReference type="SAM" id="Coils"/>
    </source>
</evidence>
<dbReference type="InterPro" id="IPR000953">
    <property type="entry name" value="Chromo/chromo_shadow_dom"/>
</dbReference>
<dbReference type="OrthoDB" id="3268967at2759"/>
<accession>A0A1J8Q7A6</accession>
<sequence>MSPFQLHTGRSPRILPPLVPRTGAAEEHEASRARTLLSQLEHDVMEAQDNLLAAKAAQASSTNAHRANPIVFKAGDRVMLATKNRRRDYMQKGDNRVAKFMPRYDGPYVILEAHPQFSTYTLDLPNSPNIFPTFHVSQLRPYRPNDAALFPSREQPRPGPVVTEDGQLENFIDRIIDEWRVGRGKKYLVRWVGYGEEDDEWLSRRELEDCEALDVWESRSQG</sequence>
<keyword evidence="5" id="KW-1185">Reference proteome</keyword>
<dbReference type="InterPro" id="IPR016197">
    <property type="entry name" value="Chromo-like_dom_sf"/>
</dbReference>